<dbReference type="Gene3D" id="2.60.40.840">
    <property type="match status" value="1"/>
</dbReference>
<dbReference type="GO" id="GO:0002031">
    <property type="term" value="P:G protein-coupled receptor internalization"/>
    <property type="evidence" value="ECO:0007669"/>
    <property type="project" value="TreeGrafter"/>
</dbReference>
<keyword evidence="5" id="KW-1185">Reference proteome</keyword>
<sequence>SYILASFFLASYISASIPASFIIASILASYIPASIPASPGLVLLAVGRVFKKSSPNGKITVYLGKRDFVDHITHVDPIDGVVLIDPEYLKDRKVFGHVLSAFRYGREDLDVLGLTFRKDLYLASEQIFPLDPASKRPLTRLQERLIKKLGPNALPFFFELPPHCPASVTLQPAPGDMGKPCGVDYELKAYVGDSVDDKPHKRNSVRLAIRKVMYAPMKQGDQPSVEVSKEFMMSPNKLHLEASLDKELYYHGETVAVNVHIQNNSNKSVKKIKVSIRQFADICLFSTAQYKCTVAETDSEDGCPVLPGFTLSKVLHLTPLLLNNKDKRGLALDGQLKHEDTNLASSSMEGCPVGPGFSISKVFSLTPLLTNNRDKWGLALDGKLKDEDTNLASSTVITDSCQKENLGIIVQYKVKVKLILGPLVGDLVAELPFTLMHPKPEEDPENMKPTAPATSSPTKDSESTPPVDTNLIELDASAPKGTSSLGLSLPVGVDGFFKIQSFLGPIKAKLEQLVGRHGVGSNRTEDPPDPVIQNPHASEAAPDTTTTSKPNISEAGCMIVDLISFNKQEDD</sequence>
<dbReference type="InterPro" id="IPR000698">
    <property type="entry name" value="Arrestin"/>
</dbReference>
<dbReference type="InterPro" id="IPR011021">
    <property type="entry name" value="Arrestin-like_N"/>
</dbReference>
<proteinExistence type="inferred from homology"/>
<dbReference type="Pfam" id="PF00339">
    <property type="entry name" value="Arrestin_N"/>
    <property type="match status" value="1"/>
</dbReference>
<feature type="compositionally biased region" description="Polar residues" evidence="2">
    <location>
        <begin position="452"/>
        <end position="467"/>
    </location>
</feature>
<dbReference type="SUPFAM" id="SSF81296">
    <property type="entry name" value="E set domains"/>
    <property type="match status" value="3"/>
</dbReference>
<gene>
    <name evidence="4" type="primary">Arrb1-L</name>
    <name evidence="4" type="ORF">Hamer_G006294</name>
</gene>
<dbReference type="Gene3D" id="2.60.40.640">
    <property type="match status" value="2"/>
</dbReference>
<dbReference type="SMART" id="SM01017">
    <property type="entry name" value="Arrestin_C"/>
    <property type="match status" value="1"/>
</dbReference>
<dbReference type="EMBL" id="JAHLQT010034244">
    <property type="protein sequence ID" value="KAG7158916.1"/>
    <property type="molecule type" value="Genomic_DNA"/>
</dbReference>
<organism evidence="4 5">
    <name type="scientific">Homarus americanus</name>
    <name type="common">American lobster</name>
    <dbReference type="NCBI Taxonomy" id="6706"/>
    <lineage>
        <taxon>Eukaryota</taxon>
        <taxon>Metazoa</taxon>
        <taxon>Ecdysozoa</taxon>
        <taxon>Arthropoda</taxon>
        <taxon>Crustacea</taxon>
        <taxon>Multicrustacea</taxon>
        <taxon>Malacostraca</taxon>
        <taxon>Eumalacostraca</taxon>
        <taxon>Eucarida</taxon>
        <taxon>Decapoda</taxon>
        <taxon>Pleocyemata</taxon>
        <taxon>Astacidea</taxon>
        <taxon>Nephropoidea</taxon>
        <taxon>Nephropidae</taxon>
        <taxon>Homarus</taxon>
    </lineage>
</organism>
<feature type="domain" description="Arrestin C-terminal-like" evidence="3">
    <location>
        <begin position="234"/>
        <end position="440"/>
    </location>
</feature>
<dbReference type="PRINTS" id="PR00309">
    <property type="entry name" value="ARRESTIN"/>
</dbReference>
<dbReference type="InterPro" id="IPR014753">
    <property type="entry name" value="Arrestin_N"/>
</dbReference>
<dbReference type="Proteomes" id="UP000747542">
    <property type="component" value="Unassembled WGS sequence"/>
</dbReference>
<dbReference type="GO" id="GO:0007165">
    <property type="term" value="P:signal transduction"/>
    <property type="evidence" value="ECO:0007669"/>
    <property type="project" value="InterPro"/>
</dbReference>
<feature type="region of interest" description="Disordered" evidence="2">
    <location>
        <begin position="518"/>
        <end position="553"/>
    </location>
</feature>
<name>A0A8J5MPE3_HOMAM</name>
<dbReference type="GO" id="GO:0005737">
    <property type="term" value="C:cytoplasm"/>
    <property type="evidence" value="ECO:0007669"/>
    <property type="project" value="TreeGrafter"/>
</dbReference>
<reference evidence="4" key="1">
    <citation type="journal article" date="2021" name="Sci. Adv.">
        <title>The American lobster genome reveals insights on longevity, neural, and immune adaptations.</title>
        <authorList>
            <person name="Polinski J.M."/>
            <person name="Zimin A.V."/>
            <person name="Clark K.F."/>
            <person name="Kohn A.B."/>
            <person name="Sadowski N."/>
            <person name="Timp W."/>
            <person name="Ptitsyn A."/>
            <person name="Khanna P."/>
            <person name="Romanova D.Y."/>
            <person name="Williams P."/>
            <person name="Greenwood S.J."/>
            <person name="Moroz L.L."/>
            <person name="Walt D.R."/>
            <person name="Bodnar A.G."/>
        </authorList>
    </citation>
    <scope>NUCLEOTIDE SEQUENCE</scope>
    <source>
        <strain evidence="4">GMGI-L3</strain>
    </source>
</reference>
<evidence type="ECO:0000256" key="2">
    <source>
        <dbReference type="SAM" id="MobiDB-lite"/>
    </source>
</evidence>
<dbReference type="PANTHER" id="PTHR11792:SF17">
    <property type="entry name" value="KURTZ ARRESTIN"/>
    <property type="match status" value="1"/>
</dbReference>
<evidence type="ECO:0000313" key="5">
    <source>
        <dbReference type="Proteomes" id="UP000747542"/>
    </source>
</evidence>
<dbReference type="InterPro" id="IPR011022">
    <property type="entry name" value="Arrestin_C-like"/>
</dbReference>
<evidence type="ECO:0000313" key="4">
    <source>
        <dbReference type="EMBL" id="KAG7158916.1"/>
    </source>
</evidence>
<evidence type="ECO:0000259" key="3">
    <source>
        <dbReference type="SMART" id="SM01017"/>
    </source>
</evidence>
<feature type="non-terminal residue" evidence="4">
    <location>
        <position position="571"/>
    </location>
</feature>
<comment type="caution">
    <text evidence="4">The sequence shown here is derived from an EMBL/GenBank/DDBJ whole genome shotgun (WGS) entry which is preliminary data.</text>
</comment>
<feature type="non-terminal residue" evidence="4">
    <location>
        <position position="1"/>
    </location>
</feature>
<comment type="similarity">
    <text evidence="1">Belongs to the arrestin family.</text>
</comment>
<accession>A0A8J5MPE3</accession>
<feature type="region of interest" description="Disordered" evidence="2">
    <location>
        <begin position="438"/>
        <end position="469"/>
    </location>
</feature>
<dbReference type="InterPro" id="IPR014756">
    <property type="entry name" value="Ig_E-set"/>
</dbReference>
<dbReference type="PANTHER" id="PTHR11792">
    <property type="entry name" value="ARRESTIN"/>
    <property type="match status" value="1"/>
</dbReference>
<dbReference type="Pfam" id="PF02752">
    <property type="entry name" value="Arrestin_C"/>
    <property type="match status" value="1"/>
</dbReference>
<protein>
    <submittedName>
        <fullName evidence="4">Beta-arrestin-1-like</fullName>
    </submittedName>
</protein>
<dbReference type="GO" id="GO:0001664">
    <property type="term" value="F:G protein-coupled receptor binding"/>
    <property type="evidence" value="ECO:0007669"/>
    <property type="project" value="TreeGrafter"/>
</dbReference>
<dbReference type="InterPro" id="IPR017864">
    <property type="entry name" value="Arrestin_CS"/>
</dbReference>
<dbReference type="InterPro" id="IPR014752">
    <property type="entry name" value="Arrestin-like_C"/>
</dbReference>
<evidence type="ECO:0000256" key="1">
    <source>
        <dbReference type="ARBA" id="ARBA00005298"/>
    </source>
</evidence>
<dbReference type="PROSITE" id="PS00295">
    <property type="entry name" value="ARRESTINS"/>
    <property type="match status" value="1"/>
</dbReference>
<dbReference type="FunFam" id="2.60.40.840:FF:000003">
    <property type="entry name" value="Kurtz arrestin"/>
    <property type="match status" value="1"/>
</dbReference>
<dbReference type="AlphaFoldDB" id="A0A8J5MPE3"/>